<name>A0A9Q1K6Q5_9CARY</name>
<keyword evidence="1" id="KW-1133">Transmembrane helix</keyword>
<evidence type="ECO:0000313" key="3">
    <source>
        <dbReference type="Proteomes" id="UP001153076"/>
    </source>
</evidence>
<evidence type="ECO:0000256" key="1">
    <source>
        <dbReference type="SAM" id="Phobius"/>
    </source>
</evidence>
<reference evidence="2" key="1">
    <citation type="submission" date="2022-04" db="EMBL/GenBank/DDBJ databases">
        <title>Carnegiea gigantea Genome sequencing and assembly v2.</title>
        <authorList>
            <person name="Copetti D."/>
            <person name="Sanderson M.J."/>
            <person name="Burquez A."/>
            <person name="Wojciechowski M.F."/>
        </authorList>
    </citation>
    <scope>NUCLEOTIDE SEQUENCE</scope>
    <source>
        <strain evidence="2">SGP5-SGP5p</strain>
        <tissue evidence="2">Aerial part</tissue>
    </source>
</reference>
<proteinExistence type="predicted"/>
<keyword evidence="1" id="KW-0472">Membrane</keyword>
<dbReference type="EMBL" id="JAKOGI010000288">
    <property type="protein sequence ID" value="KAJ8437662.1"/>
    <property type="molecule type" value="Genomic_DNA"/>
</dbReference>
<protein>
    <submittedName>
        <fullName evidence="2">Uncharacterized protein</fullName>
    </submittedName>
</protein>
<evidence type="ECO:0000313" key="2">
    <source>
        <dbReference type="EMBL" id="KAJ8437662.1"/>
    </source>
</evidence>
<keyword evidence="3" id="KW-1185">Reference proteome</keyword>
<feature type="transmembrane region" description="Helical" evidence="1">
    <location>
        <begin position="52"/>
        <end position="71"/>
    </location>
</feature>
<accession>A0A9Q1K6Q5</accession>
<dbReference type="Proteomes" id="UP001153076">
    <property type="component" value="Unassembled WGS sequence"/>
</dbReference>
<organism evidence="2 3">
    <name type="scientific">Carnegiea gigantea</name>
    <dbReference type="NCBI Taxonomy" id="171969"/>
    <lineage>
        <taxon>Eukaryota</taxon>
        <taxon>Viridiplantae</taxon>
        <taxon>Streptophyta</taxon>
        <taxon>Embryophyta</taxon>
        <taxon>Tracheophyta</taxon>
        <taxon>Spermatophyta</taxon>
        <taxon>Magnoliopsida</taxon>
        <taxon>eudicotyledons</taxon>
        <taxon>Gunneridae</taxon>
        <taxon>Pentapetalae</taxon>
        <taxon>Caryophyllales</taxon>
        <taxon>Cactineae</taxon>
        <taxon>Cactaceae</taxon>
        <taxon>Cactoideae</taxon>
        <taxon>Echinocereeae</taxon>
        <taxon>Carnegiea</taxon>
    </lineage>
</organism>
<gene>
    <name evidence="2" type="ORF">Cgig2_028600</name>
</gene>
<dbReference type="AlphaFoldDB" id="A0A9Q1K6Q5"/>
<keyword evidence="1" id="KW-0812">Transmembrane</keyword>
<comment type="caution">
    <text evidence="2">The sequence shown here is derived from an EMBL/GenBank/DDBJ whole genome shotgun (WGS) entry which is preliminary data.</text>
</comment>
<sequence>MKKKGQGKRGGLHIRLFTILTTLIFRRPDISIQGVSCLVPCTITLTERRKKLHLLGGSAFVLGPLALIYVAEVGLEVAILLKFLGQRISTALLIALLLGLSRPFSPHSFLSLGLCERNPPAGAAGLSSRLLGHLVQPSAFPSTAGIGSAAPPAFGTLPRLSPPERMLLPLSPPPRCGVSLDEIGGHPLDARRRTADGLRSSPHGLRGGGVFLEIVVAVPECRGTDCSTLASPTWVGADAAISLGRPLTGKLTEGFFLRGTREGACGQNNLVRLLQTRSLYLLAQKWHPRSQRPSTSPSLALHKIKGKLGTTNTLRKILKDQKARRARKKSFPKNFNLGSQFKVSLIGNKGPFFLSSVVASSKGFLTGLPSSESGTFPNLTLGGSFTIACTSGTTKVYPAGRRNDLGVGKVTAQTILRRAGAPENSGSSATILGISPPAERPFLLSIDLPEAEGPLWDEELISTPSEDECLDELSEEEEEVSPEVELVLVEATSALDFDELGAE</sequence>